<reference evidence="2" key="1">
    <citation type="submission" date="2016-10" db="EMBL/GenBank/DDBJ databases">
        <authorList>
            <person name="Varghese N."/>
            <person name="Submissions S."/>
        </authorList>
    </citation>
    <scope>NUCLEOTIDE SEQUENCE [LARGE SCALE GENOMIC DNA]</scope>
    <source>
        <strain evidence="2">ANC 5076</strain>
    </source>
</reference>
<dbReference type="AlphaFoldDB" id="A0A1I6W498"/>
<name>A0A1I6W498_9GAMM</name>
<sequence>MQFTVTQTEITKAFLAPNWEQGCRYPTGPATTLIRILDAHPGLI</sequence>
<dbReference type="Proteomes" id="UP000182827">
    <property type="component" value="Unassembled WGS sequence"/>
</dbReference>
<organism evidence="1 2">
    <name type="scientific">Acinetobacter bohemicus</name>
    <dbReference type="NCBI Taxonomy" id="1435036"/>
    <lineage>
        <taxon>Bacteria</taxon>
        <taxon>Pseudomonadati</taxon>
        <taxon>Pseudomonadota</taxon>
        <taxon>Gammaproteobacteria</taxon>
        <taxon>Moraxellales</taxon>
        <taxon>Moraxellaceae</taxon>
        <taxon>Acinetobacter</taxon>
    </lineage>
</organism>
<dbReference type="EMBL" id="FOZU01000041">
    <property type="protein sequence ID" value="SFT20816.1"/>
    <property type="molecule type" value="Genomic_DNA"/>
</dbReference>
<protein>
    <submittedName>
        <fullName evidence="1">Uncharacterized protein</fullName>
    </submittedName>
</protein>
<gene>
    <name evidence="1" type="ORF">SAMN05444586_104116</name>
</gene>
<proteinExistence type="predicted"/>
<accession>A0A1I6W498</accession>
<keyword evidence="2" id="KW-1185">Reference proteome</keyword>
<evidence type="ECO:0000313" key="2">
    <source>
        <dbReference type="Proteomes" id="UP000182827"/>
    </source>
</evidence>
<evidence type="ECO:0000313" key="1">
    <source>
        <dbReference type="EMBL" id="SFT20816.1"/>
    </source>
</evidence>